<proteinExistence type="predicted"/>
<dbReference type="SUPFAM" id="SSF46689">
    <property type="entry name" value="Homeodomain-like"/>
    <property type="match status" value="1"/>
</dbReference>
<feature type="domain" description="HTH tetR-type" evidence="5">
    <location>
        <begin position="6"/>
        <end position="66"/>
    </location>
</feature>
<keyword evidence="2 4" id="KW-0238">DNA-binding</keyword>
<keyword evidence="1" id="KW-0805">Transcription regulation</keyword>
<dbReference type="GO" id="GO:0003677">
    <property type="term" value="F:DNA binding"/>
    <property type="evidence" value="ECO:0007669"/>
    <property type="project" value="UniProtKB-UniRule"/>
</dbReference>
<dbReference type="EMBL" id="JAAHFQ010000787">
    <property type="protein sequence ID" value="NER31337.1"/>
    <property type="molecule type" value="Genomic_DNA"/>
</dbReference>
<dbReference type="Pfam" id="PF00440">
    <property type="entry name" value="TetR_N"/>
    <property type="match status" value="1"/>
</dbReference>
<dbReference type="Pfam" id="PF16925">
    <property type="entry name" value="TetR_C_13"/>
    <property type="match status" value="1"/>
</dbReference>
<dbReference type="PROSITE" id="PS50977">
    <property type="entry name" value="HTH_TETR_2"/>
    <property type="match status" value="1"/>
</dbReference>
<evidence type="ECO:0000256" key="4">
    <source>
        <dbReference type="PROSITE-ProRule" id="PRU00335"/>
    </source>
</evidence>
<gene>
    <name evidence="6" type="ORF">F6J89_27905</name>
</gene>
<accession>A0A6B3NHV6</accession>
<dbReference type="PANTHER" id="PTHR47506">
    <property type="entry name" value="TRANSCRIPTIONAL REGULATORY PROTEIN"/>
    <property type="match status" value="1"/>
</dbReference>
<sequence length="193" mass="21248">MARHKEFDREDVLNKAMEVFWCYGYQATSVQELVESMGINRGSLYDTFGDKNSLFQAALAHYNETVVTKAIAHLEAPGAAKAAIVNHFYSLVNHAVADSQRKGCLLTNSAVELCSHDLDAATRISANLQRVENAFKKALVRAQEKEEISSQHDINALASFLTCTLQGLQVISKVNPDPEVLQKIAEVALSVLK</sequence>
<reference evidence="6" key="1">
    <citation type="submission" date="2019-11" db="EMBL/GenBank/DDBJ databases">
        <title>Genomic insights into an expanded diversity of filamentous marine cyanobacteria reveals the extraordinary biosynthetic potential of Moorea and Okeania.</title>
        <authorList>
            <person name="Ferreira Leao T."/>
            <person name="Wang M."/>
            <person name="Moss N."/>
            <person name="Da Silva R."/>
            <person name="Sanders J."/>
            <person name="Nurk S."/>
            <person name="Gurevich A."/>
            <person name="Humphrey G."/>
            <person name="Reher R."/>
            <person name="Zhu Q."/>
            <person name="Belda-Ferre P."/>
            <person name="Glukhov E."/>
            <person name="Rex R."/>
            <person name="Dorrestein P.C."/>
            <person name="Knight R."/>
            <person name="Pevzner P."/>
            <person name="Gerwick W.H."/>
            <person name="Gerwick L."/>
        </authorList>
    </citation>
    <scope>NUCLEOTIDE SEQUENCE</scope>
    <source>
        <strain evidence="6">SIO1C4</strain>
    </source>
</reference>
<feature type="DNA-binding region" description="H-T-H motif" evidence="4">
    <location>
        <begin position="29"/>
        <end position="48"/>
    </location>
</feature>
<evidence type="ECO:0000259" key="5">
    <source>
        <dbReference type="PROSITE" id="PS50977"/>
    </source>
</evidence>
<dbReference type="Gene3D" id="1.10.357.10">
    <property type="entry name" value="Tetracycline Repressor, domain 2"/>
    <property type="match status" value="1"/>
</dbReference>
<organism evidence="6">
    <name type="scientific">Symploca sp. SIO1C4</name>
    <dbReference type="NCBI Taxonomy" id="2607765"/>
    <lineage>
        <taxon>Bacteria</taxon>
        <taxon>Bacillati</taxon>
        <taxon>Cyanobacteriota</taxon>
        <taxon>Cyanophyceae</taxon>
        <taxon>Coleofasciculales</taxon>
        <taxon>Coleofasciculaceae</taxon>
        <taxon>Symploca</taxon>
    </lineage>
</organism>
<dbReference type="PRINTS" id="PR00455">
    <property type="entry name" value="HTHTETR"/>
</dbReference>
<dbReference type="InterPro" id="IPR001647">
    <property type="entry name" value="HTH_TetR"/>
</dbReference>
<dbReference type="Gene3D" id="1.10.10.60">
    <property type="entry name" value="Homeodomain-like"/>
    <property type="match status" value="1"/>
</dbReference>
<dbReference type="InterPro" id="IPR036271">
    <property type="entry name" value="Tet_transcr_reg_TetR-rel_C_sf"/>
</dbReference>
<dbReference type="SUPFAM" id="SSF48498">
    <property type="entry name" value="Tetracyclin repressor-like, C-terminal domain"/>
    <property type="match status" value="1"/>
</dbReference>
<evidence type="ECO:0000256" key="2">
    <source>
        <dbReference type="ARBA" id="ARBA00023125"/>
    </source>
</evidence>
<keyword evidence="3" id="KW-0804">Transcription</keyword>
<dbReference type="AlphaFoldDB" id="A0A6B3NHV6"/>
<dbReference type="InterPro" id="IPR009057">
    <property type="entry name" value="Homeodomain-like_sf"/>
</dbReference>
<dbReference type="PANTHER" id="PTHR47506:SF1">
    <property type="entry name" value="HTH-TYPE TRANSCRIPTIONAL REGULATOR YJDC"/>
    <property type="match status" value="1"/>
</dbReference>
<evidence type="ECO:0000256" key="3">
    <source>
        <dbReference type="ARBA" id="ARBA00023163"/>
    </source>
</evidence>
<protein>
    <submittedName>
        <fullName evidence="6">TetR/AcrR family transcriptional regulator</fullName>
    </submittedName>
</protein>
<evidence type="ECO:0000256" key="1">
    <source>
        <dbReference type="ARBA" id="ARBA00023015"/>
    </source>
</evidence>
<evidence type="ECO:0000313" key="6">
    <source>
        <dbReference type="EMBL" id="NER31337.1"/>
    </source>
</evidence>
<comment type="caution">
    <text evidence="6">The sequence shown here is derived from an EMBL/GenBank/DDBJ whole genome shotgun (WGS) entry which is preliminary data.</text>
</comment>
<dbReference type="InterPro" id="IPR011075">
    <property type="entry name" value="TetR_C"/>
</dbReference>
<name>A0A6B3NHV6_9CYAN</name>